<dbReference type="PROSITE" id="PS50883">
    <property type="entry name" value="EAL"/>
    <property type="match status" value="1"/>
</dbReference>
<evidence type="ECO:0000259" key="2">
    <source>
        <dbReference type="PROSITE" id="PS50887"/>
    </source>
</evidence>
<dbReference type="AlphaFoldDB" id="K6Y523"/>
<dbReference type="SUPFAM" id="SSF55073">
    <property type="entry name" value="Nucleotide cyclase"/>
    <property type="match status" value="1"/>
</dbReference>
<dbReference type="OrthoDB" id="8553030at2"/>
<proteinExistence type="predicted"/>
<dbReference type="Gene3D" id="3.30.450.20">
    <property type="entry name" value="PAS domain"/>
    <property type="match status" value="1"/>
</dbReference>
<dbReference type="EMBL" id="BAEO01000027">
    <property type="protein sequence ID" value="GAC19076.1"/>
    <property type="molecule type" value="Genomic_DNA"/>
</dbReference>
<dbReference type="CDD" id="cd01949">
    <property type="entry name" value="GGDEF"/>
    <property type="match status" value="1"/>
</dbReference>
<comment type="caution">
    <text evidence="3">The sequence shown here is derived from an EMBL/GenBank/DDBJ whole genome shotgun (WGS) entry which is preliminary data.</text>
</comment>
<protein>
    <submittedName>
        <fullName evidence="3">Diguanylate cyclase/phosphodiesterase</fullName>
    </submittedName>
</protein>
<evidence type="ECO:0000313" key="4">
    <source>
        <dbReference type="Proteomes" id="UP000006327"/>
    </source>
</evidence>
<feature type="domain" description="EAL" evidence="1">
    <location>
        <begin position="460"/>
        <end position="715"/>
    </location>
</feature>
<dbReference type="InterPro" id="IPR035965">
    <property type="entry name" value="PAS-like_dom_sf"/>
</dbReference>
<dbReference type="InterPro" id="IPR043128">
    <property type="entry name" value="Rev_trsase/Diguanyl_cyclase"/>
</dbReference>
<name>K6Y523_9ALTE</name>
<dbReference type="InterPro" id="IPR035919">
    <property type="entry name" value="EAL_sf"/>
</dbReference>
<organism evidence="3 4">
    <name type="scientific">Paraglaciecola arctica BSs20135</name>
    <dbReference type="NCBI Taxonomy" id="493475"/>
    <lineage>
        <taxon>Bacteria</taxon>
        <taxon>Pseudomonadati</taxon>
        <taxon>Pseudomonadota</taxon>
        <taxon>Gammaproteobacteria</taxon>
        <taxon>Alteromonadales</taxon>
        <taxon>Alteromonadaceae</taxon>
        <taxon>Paraglaciecola</taxon>
    </lineage>
</organism>
<evidence type="ECO:0000313" key="3">
    <source>
        <dbReference type="EMBL" id="GAC19076.1"/>
    </source>
</evidence>
<dbReference type="NCBIfam" id="TIGR00254">
    <property type="entry name" value="GGDEF"/>
    <property type="match status" value="1"/>
</dbReference>
<dbReference type="Gene3D" id="3.30.70.270">
    <property type="match status" value="1"/>
</dbReference>
<sequence length="718" mass="81930">MDASLLTALGLLDCVVFRRLSSAKFEVLYRAGNWLDELLPEIVDTKVFCFAQNSAYLEDFLIDAENLWQANKNGRIESGLWSEQLSTQLVRLEASAVVANKQNYLIVSKLEAKYRQKQQTLQIARELLLSSDKISAQHDYLHSRLEELLSQPNRTLTAQQPIAQALTQTDLAVAILDADLHLLNSNPALRTLFDDTNIKIGLPPDKLLLELFRTQYPECERIFSTASSWTGEIYWLNPPQQGKWLKLSIHPIKNDEQRVQNWLFSVSDVTQVKYLLKRNEKLTHFDALTNLPNRQYFWQQLESKIQQNRPFYLLYIDIKQFKRINELHGHVVGDEVIKDLSKRLNAITHVDDMIARIGGTEFAVIMQLNHLHTHISSQDQNQCIKFAEELIRVSCLPFYLSSGLKCEVGLNVGATAFPADTNSAEELMKYADLAVYSAKKKAVSSIEFYSKELIDASRKRIDMENSLRSAVENQEFELFLQPMLDLASGKIIKAEALIRWHHPNGYLVPPDEFIPLAEQTGLIIPIGKWVVTEACAILKRLAEKGEEIKLSINLSPRQVNDRQLFEFIKESVTKAQVNPHHLELELTEGVLIDNYDKVYYLLDEVRKLGMSVSIDDFGTGYSSLSYLQKLPIDRLKIDRSFINEINENSQDSDGAIILAVIAMAHSLKLEVIAEGVETVLQRDFLKLNNCNIAQGYLFSRPVPYDEFCDLLEGQKNKN</sequence>
<dbReference type="Pfam" id="PF00990">
    <property type="entry name" value="GGDEF"/>
    <property type="match status" value="1"/>
</dbReference>
<dbReference type="PANTHER" id="PTHR44757:SF2">
    <property type="entry name" value="BIOFILM ARCHITECTURE MAINTENANCE PROTEIN MBAA"/>
    <property type="match status" value="1"/>
</dbReference>
<dbReference type="PANTHER" id="PTHR44757">
    <property type="entry name" value="DIGUANYLATE CYCLASE DGCP"/>
    <property type="match status" value="1"/>
</dbReference>
<dbReference type="Gene3D" id="3.20.20.450">
    <property type="entry name" value="EAL domain"/>
    <property type="match status" value="1"/>
</dbReference>
<dbReference type="PROSITE" id="PS50887">
    <property type="entry name" value="GGDEF"/>
    <property type="match status" value="1"/>
</dbReference>
<dbReference type="SMART" id="SM00267">
    <property type="entry name" value="GGDEF"/>
    <property type="match status" value="1"/>
</dbReference>
<keyword evidence="4" id="KW-1185">Reference proteome</keyword>
<dbReference type="SMART" id="SM00052">
    <property type="entry name" value="EAL"/>
    <property type="match status" value="1"/>
</dbReference>
<reference evidence="3 4" key="1">
    <citation type="journal article" date="2017" name="Antonie Van Leeuwenhoek">
        <title>Rhizobium rhizosphaerae sp. nov., a novel species isolated from rice rhizosphere.</title>
        <authorList>
            <person name="Zhao J.J."/>
            <person name="Zhang J."/>
            <person name="Zhang R.J."/>
            <person name="Zhang C.W."/>
            <person name="Yin H.Q."/>
            <person name="Zhang X.X."/>
        </authorList>
    </citation>
    <scope>NUCLEOTIDE SEQUENCE [LARGE SCALE GENOMIC DNA]</scope>
    <source>
        <strain evidence="3 4">BSs20135</strain>
    </source>
</reference>
<feature type="domain" description="GGDEF" evidence="2">
    <location>
        <begin position="309"/>
        <end position="451"/>
    </location>
</feature>
<dbReference type="InterPro" id="IPR052155">
    <property type="entry name" value="Biofilm_reg_signaling"/>
</dbReference>
<dbReference type="RefSeq" id="WP_007619490.1">
    <property type="nucleotide sequence ID" value="NZ_BAEO01000027.1"/>
</dbReference>
<dbReference type="InterPro" id="IPR000160">
    <property type="entry name" value="GGDEF_dom"/>
</dbReference>
<evidence type="ECO:0000259" key="1">
    <source>
        <dbReference type="PROSITE" id="PS50883"/>
    </source>
</evidence>
<accession>K6Y523</accession>
<dbReference type="CDD" id="cd01948">
    <property type="entry name" value="EAL"/>
    <property type="match status" value="1"/>
</dbReference>
<dbReference type="STRING" id="493475.GARC_2109"/>
<dbReference type="Pfam" id="PF00563">
    <property type="entry name" value="EAL"/>
    <property type="match status" value="1"/>
</dbReference>
<dbReference type="eggNOG" id="COG5001">
    <property type="taxonomic scope" value="Bacteria"/>
</dbReference>
<dbReference type="SUPFAM" id="SSF141868">
    <property type="entry name" value="EAL domain-like"/>
    <property type="match status" value="1"/>
</dbReference>
<dbReference type="InterPro" id="IPR029787">
    <property type="entry name" value="Nucleotide_cyclase"/>
</dbReference>
<dbReference type="InterPro" id="IPR001633">
    <property type="entry name" value="EAL_dom"/>
</dbReference>
<gene>
    <name evidence="3" type="ORF">GARC_2109</name>
</gene>
<dbReference type="CDD" id="cd00130">
    <property type="entry name" value="PAS"/>
    <property type="match status" value="1"/>
</dbReference>
<dbReference type="InterPro" id="IPR000014">
    <property type="entry name" value="PAS"/>
</dbReference>
<dbReference type="Proteomes" id="UP000006327">
    <property type="component" value="Unassembled WGS sequence"/>
</dbReference>
<dbReference type="SUPFAM" id="SSF55785">
    <property type="entry name" value="PYP-like sensor domain (PAS domain)"/>
    <property type="match status" value="1"/>
</dbReference>